<keyword evidence="5" id="KW-0694">RNA-binding</keyword>
<dbReference type="HAMAP" id="MF_00736">
    <property type="entry name" value="Ribosomal_uL11"/>
    <property type="match status" value="1"/>
</dbReference>
<evidence type="ECO:0000256" key="1">
    <source>
        <dbReference type="ARBA" id="ARBA00010537"/>
    </source>
</evidence>
<comment type="PTM">
    <text evidence="5">One or more lysine residues are methylated.</text>
</comment>
<dbReference type="PANTHER" id="PTHR11661:SF1">
    <property type="entry name" value="LARGE RIBOSOMAL SUBUNIT PROTEIN UL11M"/>
    <property type="match status" value="1"/>
</dbReference>
<dbReference type="InterPro" id="IPR036796">
    <property type="entry name" value="Ribosomal_uL11_N_sf"/>
</dbReference>
<sequence length="144" mass="16537">MKLIQGSNYIKLRMIARMAKPNPSINVILGPRKINIVEFCKKFNELTANNNNLEALCVKIYLYPNKDYNIVINNPSITCLIRRYLSLKEDLNTQNKELVASKINKQCILKLIRKKKTDINTFRIKYAIKLIIGSIKSIGIIIGN</sequence>
<dbReference type="InterPro" id="IPR000911">
    <property type="entry name" value="Ribosomal_uL11"/>
</dbReference>
<keyword evidence="3 5" id="KW-0689">Ribosomal protein</keyword>
<dbReference type="SUPFAM" id="SSF54747">
    <property type="entry name" value="Ribosomal L11/L12e N-terminal domain"/>
    <property type="match status" value="1"/>
</dbReference>
<comment type="caution">
    <text evidence="9">The sequence shown here is derived from an EMBL/GenBank/DDBJ whole genome shotgun (WGS) entry which is preliminary data.</text>
</comment>
<gene>
    <name evidence="5 9" type="primary">rplK</name>
    <name evidence="9" type="ORF">alecur_111</name>
</gene>
<evidence type="ECO:0000259" key="8">
    <source>
        <dbReference type="Pfam" id="PF03946"/>
    </source>
</evidence>
<comment type="similarity">
    <text evidence="1 5 6">Belongs to the universal ribosomal protein uL11 family.</text>
</comment>
<dbReference type="InterPro" id="IPR020783">
    <property type="entry name" value="Ribosomal_uL11_C"/>
</dbReference>
<dbReference type="SUPFAM" id="SSF46906">
    <property type="entry name" value="Ribosomal protein L11, C-terminal domain"/>
    <property type="match status" value="1"/>
</dbReference>
<keyword evidence="5" id="KW-0699">rRNA-binding</keyword>
<dbReference type="Gene3D" id="3.30.1550.10">
    <property type="entry name" value="Ribosomal protein L11/L12, N-terminal domain"/>
    <property type="match status" value="1"/>
</dbReference>
<dbReference type="EMBL" id="NXGS01000074">
    <property type="protein sequence ID" value="PIM96373.1"/>
    <property type="molecule type" value="Genomic_DNA"/>
</dbReference>
<feature type="domain" description="Large ribosomal subunit protein uL11 N-terminal" evidence="8">
    <location>
        <begin position="10"/>
        <end position="68"/>
    </location>
</feature>
<dbReference type="Gene3D" id="1.10.10.250">
    <property type="entry name" value="Ribosomal protein L11, C-terminal domain"/>
    <property type="match status" value="1"/>
</dbReference>
<dbReference type="Proteomes" id="UP000229529">
    <property type="component" value="Unassembled WGS sequence"/>
</dbReference>
<accession>A0ABX4MJW1</accession>
<name>A0ABX4MJW1_9HYPH</name>
<keyword evidence="10" id="KW-1185">Reference proteome</keyword>
<dbReference type="InterPro" id="IPR020784">
    <property type="entry name" value="Ribosomal_uL11_N"/>
</dbReference>
<comment type="subunit">
    <text evidence="5">Part of the ribosomal stalk of the 50S ribosomal subunit. Interacts with L10 and the large rRNA to form the base of the stalk. L10 forms an elongated spine to which L12 dimers bind in a sequential fashion forming a multimeric L10(L12)X complex.</text>
</comment>
<keyword evidence="2 5" id="KW-0488">Methylation</keyword>
<evidence type="ECO:0000313" key="10">
    <source>
        <dbReference type="Proteomes" id="UP000229529"/>
    </source>
</evidence>
<evidence type="ECO:0000256" key="4">
    <source>
        <dbReference type="ARBA" id="ARBA00023274"/>
    </source>
</evidence>
<evidence type="ECO:0000256" key="6">
    <source>
        <dbReference type="RuleBase" id="RU003978"/>
    </source>
</evidence>
<evidence type="ECO:0000256" key="3">
    <source>
        <dbReference type="ARBA" id="ARBA00022980"/>
    </source>
</evidence>
<evidence type="ECO:0000313" key="9">
    <source>
        <dbReference type="EMBL" id="PIM96373.1"/>
    </source>
</evidence>
<feature type="domain" description="Large ribosomal subunit protein uL11 C-terminal" evidence="7">
    <location>
        <begin position="74"/>
        <end position="141"/>
    </location>
</feature>
<dbReference type="PANTHER" id="PTHR11661">
    <property type="entry name" value="60S RIBOSOMAL PROTEIN L12"/>
    <property type="match status" value="1"/>
</dbReference>
<dbReference type="SMART" id="SM00649">
    <property type="entry name" value="RL11"/>
    <property type="match status" value="1"/>
</dbReference>
<dbReference type="Pfam" id="PF03946">
    <property type="entry name" value="Ribosomal_L11_N"/>
    <property type="match status" value="1"/>
</dbReference>
<proteinExistence type="inferred from homology"/>
<evidence type="ECO:0000256" key="5">
    <source>
        <dbReference type="HAMAP-Rule" id="MF_00736"/>
    </source>
</evidence>
<reference evidence="9" key="1">
    <citation type="submission" date="2017-09" db="EMBL/GenBank/DDBJ databases">
        <authorList>
            <person name="Campbell M.A."/>
            <person name="Lukasik P."/>
            <person name="Simon C."/>
            <person name="McCutcheon J.P."/>
        </authorList>
    </citation>
    <scope>NUCLEOTIDE SEQUENCE [LARGE SCALE GENOMIC DNA]</scope>
    <source>
        <strain evidence="9">ALECUR</strain>
    </source>
</reference>
<evidence type="ECO:0000259" key="7">
    <source>
        <dbReference type="Pfam" id="PF00298"/>
    </source>
</evidence>
<dbReference type="Pfam" id="PF00298">
    <property type="entry name" value="Ribosomal_L11"/>
    <property type="match status" value="1"/>
</dbReference>
<organism evidence="9 10">
    <name type="scientific">Candidatus Hodgkinia cicadicola</name>
    <dbReference type="NCBI Taxonomy" id="573658"/>
    <lineage>
        <taxon>Bacteria</taxon>
        <taxon>Pseudomonadati</taxon>
        <taxon>Pseudomonadota</taxon>
        <taxon>Alphaproteobacteria</taxon>
        <taxon>Hyphomicrobiales</taxon>
        <taxon>Candidatus Hodgkinia</taxon>
    </lineage>
</organism>
<evidence type="ECO:0000256" key="2">
    <source>
        <dbReference type="ARBA" id="ARBA00022481"/>
    </source>
</evidence>
<protein>
    <recommendedName>
        <fullName evidence="5">Large ribosomal subunit protein uL11</fullName>
    </recommendedName>
</protein>
<keyword evidence="4 5" id="KW-0687">Ribonucleoprotein</keyword>
<dbReference type="InterPro" id="IPR036769">
    <property type="entry name" value="Ribosomal_uL11_C_sf"/>
</dbReference>
<comment type="function">
    <text evidence="5">Forms part of the ribosomal stalk which helps the ribosome interact with GTP-bound translation factors.</text>
</comment>